<feature type="transmembrane region" description="Helical" evidence="8">
    <location>
        <begin position="203"/>
        <end position="220"/>
    </location>
</feature>
<name>A0A269ZF18_9MICO</name>
<evidence type="ECO:0000256" key="4">
    <source>
        <dbReference type="ARBA" id="ARBA00022475"/>
    </source>
</evidence>
<protein>
    <recommendedName>
        <fullName evidence="8">L-lactate permease</fullName>
    </recommendedName>
</protein>
<comment type="caution">
    <text evidence="10">The sequence shown here is derived from an EMBL/GenBank/DDBJ whole genome shotgun (WGS) entry which is preliminary data.</text>
</comment>
<feature type="region of interest" description="Disordered" evidence="9">
    <location>
        <begin position="314"/>
        <end position="367"/>
    </location>
</feature>
<feature type="transmembrane region" description="Helical" evidence="8">
    <location>
        <begin position="99"/>
        <end position="129"/>
    </location>
</feature>
<dbReference type="GO" id="GO:0015129">
    <property type="term" value="F:lactate transmembrane transporter activity"/>
    <property type="evidence" value="ECO:0007669"/>
    <property type="project" value="UniProtKB-UniRule"/>
</dbReference>
<dbReference type="GO" id="GO:0005886">
    <property type="term" value="C:plasma membrane"/>
    <property type="evidence" value="ECO:0007669"/>
    <property type="project" value="UniProtKB-SubCell"/>
</dbReference>
<comment type="subcellular location">
    <subcellularLocation>
        <location evidence="1 8">Cell membrane</location>
        <topology evidence="1 8">Multi-pass membrane protein</topology>
    </subcellularLocation>
</comment>
<feature type="transmembrane region" description="Helical" evidence="8">
    <location>
        <begin position="59"/>
        <end position="79"/>
    </location>
</feature>
<dbReference type="PANTHER" id="PTHR30003">
    <property type="entry name" value="L-LACTATE PERMEASE"/>
    <property type="match status" value="1"/>
</dbReference>
<dbReference type="Pfam" id="PF02652">
    <property type="entry name" value="Lactate_perm"/>
    <property type="match status" value="2"/>
</dbReference>
<keyword evidence="7 8" id="KW-0472">Membrane</keyword>
<evidence type="ECO:0000256" key="8">
    <source>
        <dbReference type="RuleBase" id="RU365092"/>
    </source>
</evidence>
<reference evidence="10 11" key="1">
    <citation type="submission" date="2017-04" db="EMBL/GenBank/DDBJ databases">
        <title>Kefir bacterial isolates.</title>
        <authorList>
            <person name="Kim Y."/>
            <person name="Blasche S."/>
            <person name="Patil K.R."/>
        </authorList>
    </citation>
    <scope>NUCLEOTIDE SEQUENCE [LARGE SCALE GENOMIC DNA]</scope>
    <source>
        <strain evidence="10 11">OG2</strain>
    </source>
</reference>
<sequence>MPGVLALSPLALVIVLLAVRVPTWISAAAGLLGSIVCALLAFPTPLAVFAAAGTDYFPLVVEVALILLFGMMLASILEASGAMRALSGWVEATVPSRSIGVALVVFGIVPFAESVTGFGIGVTIGVPVLRHLGCSIRHSALFGLLGLVAVPWGALGPGTTVAAALADLDVDALGLTTAWINAIPIAVVLVAIIALARPRPLSALGMAAAAGLLWAGILASNALLGMAPAGIVGSLLVIAGIGLPLSVRSRFAGMDRSLGRAVLPYATLTVGILIARELYALAPSPLTDIVSSPPFWLAVACLVAVLVARGRGRARGASAGPADDAGSDDEAETTGAARPTDAEAGETADAGDSGTDPDPAAASAKEPLRPVAASAVRAWVPIGAATAAFMVMGWVMTTSGMSDAIGALVPAGLLLVTPWLTTVGAVLTGSNTGSNAMFSGTLASAADAAGAPAMTVVAAGNVAGSFAALAAPPRVAMSVQLSGGTGADPRDGLWVLGRAALIVAINALAVGLWLQFLG</sequence>
<feature type="transmembrane region" description="Helical" evidence="8">
    <location>
        <begin position="408"/>
        <end position="427"/>
    </location>
</feature>
<feature type="transmembrane region" description="Helical" evidence="8">
    <location>
        <begin position="378"/>
        <end position="396"/>
    </location>
</feature>
<feature type="transmembrane region" description="Helical" evidence="8">
    <location>
        <begin position="178"/>
        <end position="196"/>
    </location>
</feature>
<feature type="transmembrane region" description="Helical" evidence="8">
    <location>
        <begin position="492"/>
        <end position="514"/>
    </location>
</feature>
<comment type="similarity">
    <text evidence="2 8">Belongs to the lactate permease family.</text>
</comment>
<evidence type="ECO:0000256" key="6">
    <source>
        <dbReference type="ARBA" id="ARBA00022989"/>
    </source>
</evidence>
<keyword evidence="6 8" id="KW-1133">Transmembrane helix</keyword>
<keyword evidence="5 8" id="KW-0812">Transmembrane</keyword>
<dbReference type="AlphaFoldDB" id="A0A269ZF18"/>
<dbReference type="RefSeq" id="WP_095375488.1">
    <property type="nucleotide sequence ID" value="NZ_NCWY01000003.1"/>
</dbReference>
<evidence type="ECO:0000256" key="3">
    <source>
        <dbReference type="ARBA" id="ARBA00022448"/>
    </source>
</evidence>
<keyword evidence="3 8" id="KW-0813">Transport</keyword>
<accession>A0A269ZF18</accession>
<organism evidence="10 11">
    <name type="scientific">Brevibacterium casei</name>
    <dbReference type="NCBI Taxonomy" id="33889"/>
    <lineage>
        <taxon>Bacteria</taxon>
        <taxon>Bacillati</taxon>
        <taxon>Actinomycetota</taxon>
        <taxon>Actinomycetes</taxon>
        <taxon>Micrococcales</taxon>
        <taxon>Brevibacteriaceae</taxon>
        <taxon>Brevibacterium</taxon>
    </lineage>
</organism>
<evidence type="ECO:0000256" key="2">
    <source>
        <dbReference type="ARBA" id="ARBA00010100"/>
    </source>
</evidence>
<evidence type="ECO:0000313" key="11">
    <source>
        <dbReference type="Proteomes" id="UP000216867"/>
    </source>
</evidence>
<comment type="function">
    <text evidence="8">Uptake of L-lactate across the membrane. Can also transport D-lactate and glycolate.</text>
</comment>
<evidence type="ECO:0000256" key="9">
    <source>
        <dbReference type="SAM" id="MobiDB-lite"/>
    </source>
</evidence>
<evidence type="ECO:0000256" key="5">
    <source>
        <dbReference type="ARBA" id="ARBA00022692"/>
    </source>
</evidence>
<dbReference type="EMBL" id="NCWY01000003">
    <property type="protein sequence ID" value="PAK96393.1"/>
    <property type="molecule type" value="Genomic_DNA"/>
</dbReference>
<feature type="compositionally biased region" description="Low complexity" evidence="9">
    <location>
        <begin position="314"/>
        <end position="324"/>
    </location>
</feature>
<feature type="transmembrane region" description="Helical" evidence="8">
    <location>
        <begin position="257"/>
        <end position="275"/>
    </location>
</feature>
<evidence type="ECO:0000256" key="1">
    <source>
        <dbReference type="ARBA" id="ARBA00004651"/>
    </source>
</evidence>
<dbReference type="PANTHER" id="PTHR30003:SF0">
    <property type="entry name" value="GLYCOLATE PERMEASE GLCA-RELATED"/>
    <property type="match status" value="1"/>
</dbReference>
<dbReference type="Proteomes" id="UP000216867">
    <property type="component" value="Unassembled WGS sequence"/>
</dbReference>
<feature type="transmembrane region" description="Helical" evidence="8">
    <location>
        <begin position="226"/>
        <end position="245"/>
    </location>
</feature>
<dbReference type="GO" id="GO:0015295">
    <property type="term" value="F:solute:proton symporter activity"/>
    <property type="evidence" value="ECO:0007669"/>
    <property type="project" value="TreeGrafter"/>
</dbReference>
<feature type="compositionally biased region" description="Low complexity" evidence="9">
    <location>
        <begin position="345"/>
        <end position="356"/>
    </location>
</feature>
<feature type="transmembrane region" description="Helical" evidence="8">
    <location>
        <begin position="448"/>
        <end position="472"/>
    </location>
</feature>
<feature type="transmembrane region" description="Helical" evidence="8">
    <location>
        <begin position="141"/>
        <end position="166"/>
    </location>
</feature>
<gene>
    <name evidence="10" type="ORF">B8X04_03525</name>
</gene>
<feature type="transmembrane region" description="Helical" evidence="8">
    <location>
        <begin position="28"/>
        <end position="52"/>
    </location>
</feature>
<evidence type="ECO:0000313" key="10">
    <source>
        <dbReference type="EMBL" id="PAK96393.1"/>
    </source>
</evidence>
<keyword evidence="4 8" id="KW-1003">Cell membrane</keyword>
<feature type="transmembrane region" description="Helical" evidence="8">
    <location>
        <begin position="295"/>
        <end position="312"/>
    </location>
</feature>
<dbReference type="InterPro" id="IPR003804">
    <property type="entry name" value="Lactate_perm"/>
</dbReference>
<proteinExistence type="inferred from homology"/>
<evidence type="ECO:0000256" key="7">
    <source>
        <dbReference type="ARBA" id="ARBA00023136"/>
    </source>
</evidence>